<dbReference type="AlphaFoldDB" id="A0A4Y2AUI2"/>
<keyword evidence="2" id="KW-1185">Reference proteome</keyword>
<proteinExistence type="predicted"/>
<name>A0A4Y2AUI2_ARAVE</name>
<evidence type="ECO:0000313" key="1">
    <source>
        <dbReference type="EMBL" id="GBL83388.1"/>
    </source>
</evidence>
<dbReference type="EMBL" id="BGPR01000032">
    <property type="protein sequence ID" value="GBL83388.1"/>
    <property type="molecule type" value="Genomic_DNA"/>
</dbReference>
<accession>A0A4Y2AUI2</accession>
<gene>
    <name evidence="1" type="ORF">AVEN_110695_1</name>
</gene>
<organism evidence="1 2">
    <name type="scientific">Araneus ventricosus</name>
    <name type="common">Orbweaver spider</name>
    <name type="synonym">Epeira ventricosa</name>
    <dbReference type="NCBI Taxonomy" id="182803"/>
    <lineage>
        <taxon>Eukaryota</taxon>
        <taxon>Metazoa</taxon>
        <taxon>Ecdysozoa</taxon>
        <taxon>Arthropoda</taxon>
        <taxon>Chelicerata</taxon>
        <taxon>Arachnida</taxon>
        <taxon>Araneae</taxon>
        <taxon>Araneomorphae</taxon>
        <taxon>Entelegynae</taxon>
        <taxon>Araneoidea</taxon>
        <taxon>Araneidae</taxon>
        <taxon>Araneus</taxon>
    </lineage>
</organism>
<sequence>MLLKRQSGKRYRSLLKSTTTKNVQKSNSTMYGEASSKMQQRIILMIKEQQRIIVIIKLLGKFRGIQYLDSVRGNFLSAFRGAMQFDILVCANAEISVRAKWERNSNEEPTSTEHTYYSINESVDKRYLESGLLR</sequence>
<evidence type="ECO:0000313" key="2">
    <source>
        <dbReference type="Proteomes" id="UP000499080"/>
    </source>
</evidence>
<comment type="caution">
    <text evidence="1">The sequence shown here is derived from an EMBL/GenBank/DDBJ whole genome shotgun (WGS) entry which is preliminary data.</text>
</comment>
<dbReference type="Proteomes" id="UP000499080">
    <property type="component" value="Unassembled WGS sequence"/>
</dbReference>
<protein>
    <submittedName>
        <fullName evidence="1">Uncharacterized protein</fullName>
    </submittedName>
</protein>
<reference evidence="1 2" key="1">
    <citation type="journal article" date="2019" name="Sci. Rep.">
        <title>Orb-weaving spider Araneus ventricosus genome elucidates the spidroin gene catalogue.</title>
        <authorList>
            <person name="Kono N."/>
            <person name="Nakamura H."/>
            <person name="Ohtoshi R."/>
            <person name="Moran D.A.P."/>
            <person name="Shinohara A."/>
            <person name="Yoshida Y."/>
            <person name="Fujiwara M."/>
            <person name="Mori M."/>
            <person name="Tomita M."/>
            <person name="Arakawa K."/>
        </authorList>
    </citation>
    <scope>NUCLEOTIDE SEQUENCE [LARGE SCALE GENOMIC DNA]</scope>
</reference>